<sequence>MSIDDILKRIPEEMMLPSYTTVEPTQIKFGHSIKIKERDWHKANLPKISVDAKGKELLVEEVVKGHPAHTGESYKEIVSFFYSFSLRRLEVLESVSDIVAKEEHILVWTDSLQTAVQRRMYIIVKYNDVVKSSSPCVDKLGGADEATSAEVERPSSSNLFGLVYRLVEFFHDFIRTSSTGFGSENLNSSSDSSSSDSPMHFTADDIPEISSFDEVLPVEEITITPQISLQLLSFNGLYTSLCTALSYS</sequence>
<dbReference type="AlphaFoldDB" id="A0A2Z7AZ83"/>
<name>A0A2Z7AZ83_9LAMI</name>
<protein>
    <submittedName>
        <fullName evidence="1">Uncharacterized protein</fullName>
    </submittedName>
</protein>
<dbReference type="EMBL" id="KV011178">
    <property type="protein sequence ID" value="KZV26666.1"/>
    <property type="molecule type" value="Genomic_DNA"/>
</dbReference>
<keyword evidence="2" id="KW-1185">Reference proteome</keyword>
<reference evidence="1 2" key="1">
    <citation type="journal article" date="2015" name="Proc. Natl. Acad. Sci. U.S.A.">
        <title>The resurrection genome of Boea hygrometrica: A blueprint for survival of dehydration.</title>
        <authorList>
            <person name="Xiao L."/>
            <person name="Yang G."/>
            <person name="Zhang L."/>
            <person name="Yang X."/>
            <person name="Zhao S."/>
            <person name="Ji Z."/>
            <person name="Zhou Q."/>
            <person name="Hu M."/>
            <person name="Wang Y."/>
            <person name="Chen M."/>
            <person name="Xu Y."/>
            <person name="Jin H."/>
            <person name="Xiao X."/>
            <person name="Hu G."/>
            <person name="Bao F."/>
            <person name="Hu Y."/>
            <person name="Wan P."/>
            <person name="Li L."/>
            <person name="Deng X."/>
            <person name="Kuang T."/>
            <person name="Xiang C."/>
            <person name="Zhu J.K."/>
            <person name="Oliver M.J."/>
            <person name="He Y."/>
        </authorList>
    </citation>
    <scope>NUCLEOTIDE SEQUENCE [LARGE SCALE GENOMIC DNA]</scope>
    <source>
        <strain evidence="2">cv. XS01</strain>
    </source>
</reference>
<gene>
    <name evidence="1" type="ORF">F511_34428</name>
</gene>
<proteinExistence type="predicted"/>
<organism evidence="1 2">
    <name type="scientific">Dorcoceras hygrometricum</name>
    <dbReference type="NCBI Taxonomy" id="472368"/>
    <lineage>
        <taxon>Eukaryota</taxon>
        <taxon>Viridiplantae</taxon>
        <taxon>Streptophyta</taxon>
        <taxon>Embryophyta</taxon>
        <taxon>Tracheophyta</taxon>
        <taxon>Spermatophyta</taxon>
        <taxon>Magnoliopsida</taxon>
        <taxon>eudicotyledons</taxon>
        <taxon>Gunneridae</taxon>
        <taxon>Pentapetalae</taxon>
        <taxon>asterids</taxon>
        <taxon>lamiids</taxon>
        <taxon>Lamiales</taxon>
        <taxon>Gesneriaceae</taxon>
        <taxon>Didymocarpoideae</taxon>
        <taxon>Trichosporeae</taxon>
        <taxon>Loxocarpinae</taxon>
        <taxon>Dorcoceras</taxon>
    </lineage>
</organism>
<accession>A0A2Z7AZ83</accession>
<evidence type="ECO:0000313" key="1">
    <source>
        <dbReference type="EMBL" id="KZV26666.1"/>
    </source>
</evidence>
<dbReference type="Proteomes" id="UP000250235">
    <property type="component" value="Unassembled WGS sequence"/>
</dbReference>
<evidence type="ECO:0000313" key="2">
    <source>
        <dbReference type="Proteomes" id="UP000250235"/>
    </source>
</evidence>